<dbReference type="GO" id="GO:0008270">
    <property type="term" value="F:zinc ion binding"/>
    <property type="evidence" value="ECO:0007669"/>
    <property type="project" value="UniProtKB-KW"/>
</dbReference>
<evidence type="ECO:0000256" key="6">
    <source>
        <dbReference type="ARBA" id="ARBA00023015"/>
    </source>
</evidence>
<comment type="similarity">
    <text evidence="1">Belongs to the VEFS (VRN2-EMF2-FIS2-SU(Z)12) family.</text>
</comment>
<dbReference type="SUPFAM" id="SSF57903">
    <property type="entry name" value="FYVE/PHD zinc finger"/>
    <property type="match status" value="1"/>
</dbReference>
<feature type="region of interest" description="Disordered" evidence="8">
    <location>
        <begin position="808"/>
        <end position="827"/>
    </location>
</feature>
<dbReference type="PROSITE" id="PS01359">
    <property type="entry name" value="ZF_PHD_1"/>
    <property type="match status" value="1"/>
</dbReference>
<dbReference type="Pfam" id="PF09733">
    <property type="entry name" value="VEFS-Box"/>
    <property type="match status" value="1"/>
</dbReference>
<dbReference type="PANTHER" id="PTHR22597">
    <property type="entry name" value="POLYCOMB GROUP PROTEIN"/>
    <property type="match status" value="1"/>
</dbReference>
<evidence type="ECO:0000313" key="10">
    <source>
        <dbReference type="EMBL" id="CAD6451984.1"/>
    </source>
</evidence>
<feature type="region of interest" description="Disordered" evidence="8">
    <location>
        <begin position="605"/>
        <end position="634"/>
    </location>
</feature>
<evidence type="ECO:0000259" key="9">
    <source>
        <dbReference type="SMART" id="SM00249"/>
    </source>
</evidence>
<proteinExistence type="inferred from homology"/>
<dbReference type="InterPro" id="IPR019786">
    <property type="entry name" value="Zinc_finger_PHD-type_CS"/>
</dbReference>
<evidence type="ECO:0000313" key="11">
    <source>
        <dbReference type="Proteomes" id="UP000624404"/>
    </source>
</evidence>
<comment type="caution">
    <text evidence="10">The sequence shown here is derived from an EMBL/GenBank/DDBJ whole genome shotgun (WGS) entry which is preliminary data.</text>
</comment>
<keyword evidence="7" id="KW-0804">Transcription</keyword>
<evidence type="ECO:0000256" key="7">
    <source>
        <dbReference type="ARBA" id="ARBA00023163"/>
    </source>
</evidence>
<keyword evidence="4" id="KW-0862">Zinc</keyword>
<dbReference type="SMART" id="SM00249">
    <property type="entry name" value="PHD"/>
    <property type="match status" value="1"/>
</dbReference>
<keyword evidence="11" id="KW-1185">Reference proteome</keyword>
<evidence type="ECO:0000256" key="1">
    <source>
        <dbReference type="ARBA" id="ARBA00007416"/>
    </source>
</evidence>
<dbReference type="AlphaFoldDB" id="A0A8H2W5B1"/>
<dbReference type="Gene3D" id="3.30.40.10">
    <property type="entry name" value="Zinc/RING finger domain, C3HC4 (zinc finger)"/>
    <property type="match status" value="1"/>
</dbReference>
<dbReference type="PANTHER" id="PTHR22597:SF0">
    <property type="entry name" value="POLYCOMB PROTEIN SUZ12"/>
    <property type="match status" value="1"/>
</dbReference>
<dbReference type="CDD" id="cd21552">
    <property type="entry name" value="VEFS-box_ctSUZ12-like"/>
    <property type="match status" value="1"/>
</dbReference>
<accession>A0A8H2W5B1</accession>
<name>A0A8H2W5B1_9HELO</name>
<protein>
    <submittedName>
        <fullName evidence="10">2cd831e8-c278-4e0d-8cdc-6736ab630691</fullName>
    </submittedName>
</protein>
<evidence type="ECO:0000256" key="4">
    <source>
        <dbReference type="ARBA" id="ARBA00022833"/>
    </source>
</evidence>
<dbReference type="InterPro" id="IPR011011">
    <property type="entry name" value="Znf_FYVE_PHD"/>
</dbReference>
<evidence type="ECO:0000256" key="3">
    <source>
        <dbReference type="ARBA" id="ARBA00022771"/>
    </source>
</evidence>
<evidence type="ECO:0000256" key="5">
    <source>
        <dbReference type="ARBA" id="ARBA00022853"/>
    </source>
</evidence>
<dbReference type="GO" id="GO:0016586">
    <property type="term" value="C:RSC-type complex"/>
    <property type="evidence" value="ECO:0007669"/>
    <property type="project" value="TreeGrafter"/>
</dbReference>
<dbReference type="InterPro" id="IPR001965">
    <property type="entry name" value="Znf_PHD"/>
</dbReference>
<dbReference type="Proteomes" id="UP000624404">
    <property type="component" value="Unassembled WGS sequence"/>
</dbReference>
<dbReference type="InterPro" id="IPR013083">
    <property type="entry name" value="Znf_RING/FYVE/PHD"/>
</dbReference>
<dbReference type="EMBL" id="CAJHIA010000036">
    <property type="protein sequence ID" value="CAD6451984.1"/>
    <property type="molecule type" value="Genomic_DNA"/>
</dbReference>
<keyword evidence="3" id="KW-0863">Zinc-finger</keyword>
<sequence>MSSAGINGGGIGKAAIEYWLSDHRLPFRPFLRGNLEKAIRYHENLRMGSSYSSLKPVTPPQEKEREIFASDEEDEEEEDPRPAKRRKTANIDSSIPALAHNSSNRSMSSSSAFTSVTETASLNHSTTENSQIASSRLPTRSQVNKIKPTDFYGPQPRISGGSDANVTFVKSNTDRIRVDSVLKLTEPPVDFQKLLRIRVASIIQNSSFGETDEVTSQYSNIKCTLALFRVSDDEDETLTNIYRQPQTGRIKRTPGDRQIDTFPIYLPPFIIPSDVLSQDPIPDESSGRLQGSGEFGKYRVELLMEPYHANRKDWLPLTISSLPHNSRLAKKIFKGEAELTDVRQMVCEFLLFDWDSKDSSAQIELLYGGERVETSASLKLDIQWSLPNRLIKKEELGEIPKSPTPGPKIAPEFVLPHLLSPQKAATVEQESPSRAKRRGRANIPTYNLKALSAKAQGKKLRAHWGKESSGTSAALSDIGEYVTYTFSKADAEAYGIKQTHSVAGFACPVCDMDTKGMESLRLHFTTTHDRFTFRLRPKSSFFVEINKKSRKSSEVHPLQVVQLGRATTLLDMERYISGDSSWAEVREGPQNNQWPDPDLLARLRFGASPSPPPQISRRSSQEVLNNATQENEGENSVPAYIRRLASLPARSKNRHYVPDIRNGPYPRSAFSPDIVDRVFYDLRTKQVVQPGEELPDSDDEKDEAWLLHKRKWIINDYTDLTDDEKEYLIKWEEFIMGERQTGLSHLQEAIMRFVSRNRVWFAEKKARKKEWCKQIELFVARDGLEDQPLMSRCERIFELGKKELDAKNSKPKSEFVTSPKADPETDLDQEMRGGTDCVCGDFVQTPDQVMCSGELCPDRHYHKECAKKSGRSIVPKGTWLCDRCNLRASMKQVVAKTSTHFKDILQDRILKKRRMA</sequence>
<feature type="compositionally biased region" description="Acidic residues" evidence="8">
    <location>
        <begin position="69"/>
        <end position="79"/>
    </location>
</feature>
<dbReference type="GO" id="GO:0006325">
    <property type="term" value="P:chromatin organization"/>
    <property type="evidence" value="ECO:0007669"/>
    <property type="project" value="UniProtKB-KW"/>
</dbReference>
<feature type="region of interest" description="Disordered" evidence="8">
    <location>
        <begin position="50"/>
        <end position="165"/>
    </location>
</feature>
<feature type="compositionally biased region" description="Low complexity" evidence="8">
    <location>
        <begin position="102"/>
        <end position="121"/>
    </location>
</feature>
<dbReference type="OrthoDB" id="166746at2759"/>
<keyword evidence="6" id="KW-0805">Transcription regulation</keyword>
<dbReference type="CDD" id="cd15489">
    <property type="entry name" value="PHD_SF"/>
    <property type="match status" value="1"/>
</dbReference>
<gene>
    <name evidence="10" type="ORF">SCLTRI_LOCUS9651</name>
</gene>
<dbReference type="GO" id="GO:0031490">
    <property type="term" value="F:chromatin DNA binding"/>
    <property type="evidence" value="ECO:0007669"/>
    <property type="project" value="TreeGrafter"/>
</dbReference>
<dbReference type="Pfam" id="PF23320">
    <property type="entry name" value="Zn_SUZ12"/>
    <property type="match status" value="1"/>
</dbReference>
<keyword evidence="2" id="KW-0479">Metal-binding</keyword>
<reference evidence="10" key="1">
    <citation type="submission" date="2020-10" db="EMBL/GenBank/DDBJ databases">
        <authorList>
            <person name="Kusch S."/>
        </authorList>
    </citation>
    <scope>NUCLEOTIDE SEQUENCE</scope>
    <source>
        <strain evidence="10">SwB9</strain>
    </source>
</reference>
<evidence type="ECO:0000256" key="8">
    <source>
        <dbReference type="SAM" id="MobiDB-lite"/>
    </source>
</evidence>
<keyword evidence="5" id="KW-0156">Chromatin regulator</keyword>
<organism evidence="10 11">
    <name type="scientific">Sclerotinia trifoliorum</name>
    <dbReference type="NCBI Taxonomy" id="28548"/>
    <lineage>
        <taxon>Eukaryota</taxon>
        <taxon>Fungi</taxon>
        <taxon>Dikarya</taxon>
        <taxon>Ascomycota</taxon>
        <taxon>Pezizomycotina</taxon>
        <taxon>Leotiomycetes</taxon>
        <taxon>Helotiales</taxon>
        <taxon>Sclerotiniaceae</taxon>
        <taxon>Sclerotinia</taxon>
    </lineage>
</organism>
<feature type="compositionally biased region" description="Polar residues" evidence="8">
    <location>
        <begin position="122"/>
        <end position="144"/>
    </location>
</feature>
<dbReference type="InterPro" id="IPR057540">
    <property type="entry name" value="Znf_SUZ12"/>
</dbReference>
<dbReference type="InterPro" id="IPR019135">
    <property type="entry name" value="Polycomb_protein_VEFS-Box"/>
</dbReference>
<evidence type="ECO:0000256" key="2">
    <source>
        <dbReference type="ARBA" id="ARBA00022723"/>
    </source>
</evidence>
<feature type="domain" description="Zinc finger PHD-type" evidence="9">
    <location>
        <begin position="836"/>
        <end position="885"/>
    </location>
</feature>